<sequence length="289" mass="31269">MLFIDVLLGCLLLAAVDAAPEYLLYTRRNGSTPQRVRPEVESLLRSSFYALDPIVVYIPRIPGDGAKHLKLIAALLEREPCNVFAVQPDEKQSNSEIVDSVSGLLIMLHRQFNVPLKQKQLVGFGAGAHLAGAVAYLVQQQLGDPLPHITALDPPIAIDALEHKLSTQDAVHVEVIHTNGQGLGTMVRLGDVDYYPNGGQQQPGCDEAADPDSCSHERALELAAEMWSPVNNLLCAQCVSEEQLSASSCRWTLHRMGEGAATSGASGIYYLETRSSAPFGKGAFHISFL</sequence>
<dbReference type="SMR" id="B4KX57"/>
<dbReference type="GO" id="GO:0016298">
    <property type="term" value="F:lipase activity"/>
    <property type="evidence" value="ECO:0007669"/>
    <property type="project" value="InterPro"/>
</dbReference>
<dbReference type="GO" id="GO:0016042">
    <property type="term" value="P:lipid catabolic process"/>
    <property type="evidence" value="ECO:0007669"/>
    <property type="project" value="TreeGrafter"/>
</dbReference>
<keyword evidence="5" id="KW-0732">Signal</keyword>
<accession>B4KX57</accession>
<comment type="subcellular location">
    <subcellularLocation>
        <location evidence="1">Secreted</location>
    </subcellularLocation>
</comment>
<organism evidence="7 8">
    <name type="scientific">Drosophila mojavensis</name>
    <name type="common">Fruit fly</name>
    <dbReference type="NCBI Taxonomy" id="7230"/>
    <lineage>
        <taxon>Eukaryota</taxon>
        <taxon>Metazoa</taxon>
        <taxon>Ecdysozoa</taxon>
        <taxon>Arthropoda</taxon>
        <taxon>Hexapoda</taxon>
        <taxon>Insecta</taxon>
        <taxon>Pterygota</taxon>
        <taxon>Neoptera</taxon>
        <taxon>Endopterygota</taxon>
        <taxon>Diptera</taxon>
        <taxon>Brachycera</taxon>
        <taxon>Muscomorpha</taxon>
        <taxon>Ephydroidea</taxon>
        <taxon>Drosophilidae</taxon>
        <taxon>Drosophila</taxon>
    </lineage>
</organism>
<evidence type="ECO:0000256" key="2">
    <source>
        <dbReference type="ARBA" id="ARBA00010701"/>
    </source>
</evidence>
<reference evidence="7 8" key="1">
    <citation type="journal article" date="2007" name="Nature">
        <title>Evolution of genes and genomes on the Drosophila phylogeny.</title>
        <authorList>
            <consortium name="Drosophila 12 Genomes Consortium"/>
            <person name="Clark A.G."/>
            <person name="Eisen M.B."/>
            <person name="Smith D.R."/>
            <person name="Bergman C.M."/>
            <person name="Oliver B."/>
            <person name="Markow T.A."/>
            <person name="Kaufman T.C."/>
            <person name="Kellis M."/>
            <person name="Gelbart W."/>
            <person name="Iyer V.N."/>
            <person name="Pollard D.A."/>
            <person name="Sackton T.B."/>
            <person name="Larracuente A.M."/>
            <person name="Singh N.D."/>
            <person name="Abad J.P."/>
            <person name="Abt D.N."/>
            <person name="Adryan B."/>
            <person name="Aguade M."/>
            <person name="Akashi H."/>
            <person name="Anderson W.W."/>
            <person name="Aquadro C.F."/>
            <person name="Ardell D.H."/>
            <person name="Arguello R."/>
            <person name="Artieri C.G."/>
            <person name="Barbash D.A."/>
            <person name="Barker D."/>
            <person name="Barsanti P."/>
            <person name="Batterham P."/>
            <person name="Batzoglou S."/>
            <person name="Begun D."/>
            <person name="Bhutkar A."/>
            <person name="Blanco E."/>
            <person name="Bosak S.A."/>
            <person name="Bradley R.K."/>
            <person name="Brand A.D."/>
            <person name="Brent M.R."/>
            <person name="Brooks A.N."/>
            <person name="Brown R.H."/>
            <person name="Butlin R.K."/>
            <person name="Caggese C."/>
            <person name="Calvi B.R."/>
            <person name="Bernardo de Carvalho A."/>
            <person name="Caspi A."/>
            <person name="Castrezana S."/>
            <person name="Celniker S.E."/>
            <person name="Chang J.L."/>
            <person name="Chapple C."/>
            <person name="Chatterji S."/>
            <person name="Chinwalla A."/>
            <person name="Civetta A."/>
            <person name="Clifton S.W."/>
            <person name="Comeron J.M."/>
            <person name="Costello J.C."/>
            <person name="Coyne J.A."/>
            <person name="Daub J."/>
            <person name="David R.G."/>
            <person name="Delcher A.L."/>
            <person name="Delehaunty K."/>
            <person name="Do C.B."/>
            <person name="Ebling H."/>
            <person name="Edwards K."/>
            <person name="Eickbush T."/>
            <person name="Evans J.D."/>
            <person name="Filipski A."/>
            <person name="Findeiss S."/>
            <person name="Freyhult E."/>
            <person name="Fulton L."/>
            <person name="Fulton R."/>
            <person name="Garcia A.C."/>
            <person name="Gardiner A."/>
            <person name="Garfield D.A."/>
            <person name="Garvin B.E."/>
            <person name="Gibson G."/>
            <person name="Gilbert D."/>
            <person name="Gnerre S."/>
            <person name="Godfrey J."/>
            <person name="Good R."/>
            <person name="Gotea V."/>
            <person name="Gravely B."/>
            <person name="Greenberg A.J."/>
            <person name="Griffiths-Jones S."/>
            <person name="Gross S."/>
            <person name="Guigo R."/>
            <person name="Gustafson E.A."/>
            <person name="Haerty W."/>
            <person name="Hahn M.W."/>
            <person name="Halligan D.L."/>
            <person name="Halpern A.L."/>
            <person name="Halter G.M."/>
            <person name="Han M.V."/>
            <person name="Heger A."/>
            <person name="Hillier L."/>
            <person name="Hinrichs A.S."/>
            <person name="Holmes I."/>
            <person name="Hoskins R.A."/>
            <person name="Hubisz M.J."/>
            <person name="Hultmark D."/>
            <person name="Huntley M.A."/>
            <person name="Jaffe D.B."/>
            <person name="Jagadeeshan S."/>
            <person name="Jeck W.R."/>
            <person name="Johnson J."/>
            <person name="Jones C.D."/>
            <person name="Jordan W.C."/>
            <person name="Karpen G.H."/>
            <person name="Kataoka E."/>
            <person name="Keightley P.D."/>
            <person name="Kheradpour P."/>
            <person name="Kirkness E.F."/>
            <person name="Koerich L.B."/>
            <person name="Kristiansen K."/>
            <person name="Kudrna D."/>
            <person name="Kulathinal R.J."/>
            <person name="Kumar S."/>
            <person name="Kwok R."/>
            <person name="Lander E."/>
            <person name="Langley C.H."/>
            <person name="Lapoint R."/>
            <person name="Lazzaro B.P."/>
            <person name="Lee S.J."/>
            <person name="Levesque L."/>
            <person name="Li R."/>
            <person name="Lin C.F."/>
            <person name="Lin M.F."/>
            <person name="Lindblad-Toh K."/>
            <person name="Llopart A."/>
            <person name="Long M."/>
            <person name="Low L."/>
            <person name="Lozovsky E."/>
            <person name="Lu J."/>
            <person name="Luo M."/>
            <person name="Machado C.A."/>
            <person name="Makalowski W."/>
            <person name="Marzo M."/>
            <person name="Matsuda M."/>
            <person name="Matzkin L."/>
            <person name="McAllister B."/>
            <person name="McBride C.S."/>
            <person name="McKernan B."/>
            <person name="McKernan K."/>
            <person name="Mendez-Lago M."/>
            <person name="Minx P."/>
            <person name="Mollenhauer M.U."/>
            <person name="Montooth K."/>
            <person name="Mount S.M."/>
            <person name="Mu X."/>
            <person name="Myers E."/>
            <person name="Negre B."/>
            <person name="Newfeld S."/>
            <person name="Nielsen R."/>
            <person name="Noor M.A."/>
            <person name="O'Grady P."/>
            <person name="Pachter L."/>
            <person name="Papaceit M."/>
            <person name="Parisi M.J."/>
            <person name="Parisi M."/>
            <person name="Parts L."/>
            <person name="Pedersen J.S."/>
            <person name="Pesole G."/>
            <person name="Phillippy A.M."/>
            <person name="Ponting C.P."/>
            <person name="Pop M."/>
            <person name="Porcelli D."/>
            <person name="Powell J.R."/>
            <person name="Prohaska S."/>
            <person name="Pruitt K."/>
            <person name="Puig M."/>
            <person name="Quesneville H."/>
            <person name="Ram K.R."/>
            <person name="Rand D."/>
            <person name="Rasmussen M.D."/>
            <person name="Reed L.K."/>
            <person name="Reenan R."/>
            <person name="Reily A."/>
            <person name="Remington K.A."/>
            <person name="Rieger T.T."/>
            <person name="Ritchie M.G."/>
            <person name="Robin C."/>
            <person name="Rogers Y.H."/>
            <person name="Rohde C."/>
            <person name="Rozas J."/>
            <person name="Rubenfield M.J."/>
            <person name="Ruiz A."/>
            <person name="Russo S."/>
            <person name="Salzberg S.L."/>
            <person name="Sanchez-Gracia A."/>
            <person name="Saranga D.J."/>
            <person name="Sato H."/>
            <person name="Schaeffer S.W."/>
            <person name="Schatz M.C."/>
            <person name="Schlenke T."/>
            <person name="Schwartz R."/>
            <person name="Segarra C."/>
            <person name="Singh R.S."/>
            <person name="Sirot L."/>
            <person name="Sirota M."/>
            <person name="Sisneros N.B."/>
            <person name="Smith C.D."/>
            <person name="Smith T.F."/>
            <person name="Spieth J."/>
            <person name="Stage D.E."/>
            <person name="Stark A."/>
            <person name="Stephan W."/>
            <person name="Strausberg R.L."/>
            <person name="Strempel S."/>
            <person name="Sturgill D."/>
            <person name="Sutton G."/>
            <person name="Sutton G.G."/>
            <person name="Tao W."/>
            <person name="Teichmann S."/>
            <person name="Tobari Y.N."/>
            <person name="Tomimura Y."/>
            <person name="Tsolas J.M."/>
            <person name="Valente V.L."/>
            <person name="Venter E."/>
            <person name="Venter J.C."/>
            <person name="Vicario S."/>
            <person name="Vieira F.G."/>
            <person name="Vilella A.J."/>
            <person name="Villasante A."/>
            <person name="Walenz B."/>
            <person name="Wang J."/>
            <person name="Wasserman M."/>
            <person name="Watts T."/>
            <person name="Wilson D."/>
            <person name="Wilson R.K."/>
            <person name="Wing R.A."/>
            <person name="Wolfner M.F."/>
            <person name="Wong A."/>
            <person name="Wong G.K."/>
            <person name="Wu C.I."/>
            <person name="Wu G."/>
            <person name="Yamamoto D."/>
            <person name="Yang H.P."/>
            <person name="Yang S.P."/>
            <person name="Yorke J.A."/>
            <person name="Yoshida K."/>
            <person name="Zdobnov E."/>
            <person name="Zhang P."/>
            <person name="Zhang Y."/>
            <person name="Zimin A.V."/>
            <person name="Baldwin J."/>
            <person name="Abdouelleil A."/>
            <person name="Abdulkadir J."/>
            <person name="Abebe A."/>
            <person name="Abera B."/>
            <person name="Abreu J."/>
            <person name="Acer S.C."/>
            <person name="Aftuck L."/>
            <person name="Alexander A."/>
            <person name="An P."/>
            <person name="Anderson E."/>
            <person name="Anderson S."/>
            <person name="Arachi H."/>
            <person name="Azer M."/>
            <person name="Bachantsang P."/>
            <person name="Barry A."/>
            <person name="Bayul T."/>
            <person name="Berlin A."/>
            <person name="Bessette D."/>
            <person name="Bloom T."/>
            <person name="Blye J."/>
            <person name="Boguslavskiy L."/>
            <person name="Bonnet C."/>
            <person name="Boukhgalter B."/>
            <person name="Bourzgui I."/>
            <person name="Brown A."/>
            <person name="Cahill P."/>
            <person name="Channer S."/>
            <person name="Cheshatsang Y."/>
            <person name="Chuda L."/>
            <person name="Citroen M."/>
            <person name="Collymore A."/>
            <person name="Cooke P."/>
            <person name="Costello M."/>
            <person name="D'Aco K."/>
            <person name="Daza R."/>
            <person name="De Haan G."/>
            <person name="DeGray S."/>
            <person name="DeMaso C."/>
            <person name="Dhargay N."/>
            <person name="Dooley K."/>
            <person name="Dooley E."/>
            <person name="Doricent M."/>
            <person name="Dorje P."/>
            <person name="Dorjee K."/>
            <person name="Dupes A."/>
            <person name="Elong R."/>
            <person name="Falk J."/>
            <person name="Farina A."/>
            <person name="Faro S."/>
            <person name="Ferguson D."/>
            <person name="Fisher S."/>
            <person name="Foley C.D."/>
            <person name="Franke A."/>
            <person name="Friedrich D."/>
            <person name="Gadbois L."/>
            <person name="Gearin G."/>
            <person name="Gearin C.R."/>
            <person name="Giannoukos G."/>
            <person name="Goode T."/>
            <person name="Graham J."/>
            <person name="Grandbois E."/>
            <person name="Grewal S."/>
            <person name="Gyaltsen K."/>
            <person name="Hafez N."/>
            <person name="Hagos B."/>
            <person name="Hall J."/>
            <person name="Henson C."/>
            <person name="Hollinger A."/>
            <person name="Honan T."/>
            <person name="Huard M.D."/>
            <person name="Hughes L."/>
            <person name="Hurhula B."/>
            <person name="Husby M.E."/>
            <person name="Kamat A."/>
            <person name="Kanga B."/>
            <person name="Kashin S."/>
            <person name="Khazanovich D."/>
            <person name="Kisner P."/>
            <person name="Lance K."/>
            <person name="Lara M."/>
            <person name="Lee W."/>
            <person name="Lennon N."/>
            <person name="Letendre F."/>
            <person name="LeVine R."/>
            <person name="Lipovsky A."/>
            <person name="Liu X."/>
            <person name="Liu J."/>
            <person name="Liu S."/>
            <person name="Lokyitsang T."/>
            <person name="Lokyitsang Y."/>
            <person name="Lubonja R."/>
            <person name="Lui A."/>
            <person name="MacDonald P."/>
            <person name="Magnisalis V."/>
            <person name="Maru K."/>
            <person name="Matthews C."/>
            <person name="McCusker W."/>
            <person name="McDonough S."/>
            <person name="Mehta T."/>
            <person name="Meldrim J."/>
            <person name="Meneus L."/>
            <person name="Mihai O."/>
            <person name="Mihalev A."/>
            <person name="Mihova T."/>
            <person name="Mittelman R."/>
            <person name="Mlenga V."/>
            <person name="Montmayeur A."/>
            <person name="Mulrain L."/>
            <person name="Navidi A."/>
            <person name="Naylor J."/>
            <person name="Negash T."/>
            <person name="Nguyen T."/>
            <person name="Nguyen N."/>
            <person name="Nicol R."/>
            <person name="Norbu C."/>
            <person name="Norbu N."/>
            <person name="Novod N."/>
            <person name="O'Neill B."/>
            <person name="Osman S."/>
            <person name="Markiewicz E."/>
            <person name="Oyono O.L."/>
            <person name="Patti C."/>
            <person name="Phunkhang P."/>
            <person name="Pierre F."/>
            <person name="Priest M."/>
            <person name="Raghuraman S."/>
            <person name="Rege F."/>
            <person name="Reyes R."/>
            <person name="Rise C."/>
            <person name="Rogov P."/>
            <person name="Ross K."/>
            <person name="Ryan E."/>
            <person name="Settipalli S."/>
            <person name="Shea T."/>
            <person name="Sherpa N."/>
            <person name="Shi L."/>
            <person name="Shih D."/>
            <person name="Sparrow T."/>
            <person name="Spaulding J."/>
            <person name="Stalker J."/>
            <person name="Stange-Thomann N."/>
            <person name="Stavropoulos S."/>
            <person name="Stone C."/>
            <person name="Strader C."/>
            <person name="Tesfaye S."/>
            <person name="Thomson T."/>
            <person name="Thoulutsang Y."/>
            <person name="Thoulutsang D."/>
            <person name="Topham K."/>
            <person name="Topping I."/>
            <person name="Tsamla T."/>
            <person name="Vassiliev H."/>
            <person name="Vo A."/>
            <person name="Wangchuk T."/>
            <person name="Wangdi T."/>
            <person name="Weiand M."/>
            <person name="Wilkinson J."/>
            <person name="Wilson A."/>
            <person name="Yadav S."/>
            <person name="Young G."/>
            <person name="Yu Q."/>
            <person name="Zembek L."/>
            <person name="Zhong D."/>
            <person name="Zimmer A."/>
            <person name="Zwirko Z."/>
            <person name="Jaffe D.B."/>
            <person name="Alvarez P."/>
            <person name="Brockman W."/>
            <person name="Butler J."/>
            <person name="Chin C."/>
            <person name="Gnerre S."/>
            <person name="Grabherr M."/>
            <person name="Kleber M."/>
            <person name="Mauceli E."/>
            <person name="MacCallum I."/>
        </authorList>
    </citation>
    <scope>NUCLEOTIDE SEQUENCE [LARGE SCALE GENOMIC DNA]</scope>
    <source>
        <strain evidence="8">Tucson 15081-1352.22</strain>
    </source>
</reference>
<protein>
    <recommendedName>
        <fullName evidence="6">Lipase domain-containing protein</fullName>
    </recommendedName>
</protein>
<dbReference type="InterPro" id="IPR013818">
    <property type="entry name" value="Lipase"/>
</dbReference>
<feature type="domain" description="Lipase" evidence="6">
    <location>
        <begin position="21"/>
        <end position="279"/>
    </location>
</feature>
<dbReference type="InParanoid" id="B4KX57"/>
<dbReference type="OMA" id="CRWSTHK"/>
<proteinExistence type="inferred from homology"/>
<dbReference type="PANTHER" id="PTHR11610">
    <property type="entry name" value="LIPASE"/>
    <property type="match status" value="1"/>
</dbReference>
<dbReference type="EMBL" id="CH933809">
    <property type="protein sequence ID" value="EDW19700.1"/>
    <property type="molecule type" value="Genomic_DNA"/>
</dbReference>
<evidence type="ECO:0000256" key="1">
    <source>
        <dbReference type="ARBA" id="ARBA00004613"/>
    </source>
</evidence>
<dbReference type="KEGG" id="dmo:Dmoj_GI11372"/>
<dbReference type="AlphaFoldDB" id="B4KX57"/>
<evidence type="ECO:0000259" key="6">
    <source>
        <dbReference type="Pfam" id="PF00151"/>
    </source>
</evidence>
<dbReference type="GO" id="GO:0017171">
    <property type="term" value="F:serine hydrolase activity"/>
    <property type="evidence" value="ECO:0007669"/>
    <property type="project" value="TreeGrafter"/>
</dbReference>
<dbReference type="GO" id="GO:0005615">
    <property type="term" value="C:extracellular space"/>
    <property type="evidence" value="ECO:0007669"/>
    <property type="project" value="TreeGrafter"/>
</dbReference>
<name>B4KX57_DROMO</name>
<dbReference type="Proteomes" id="UP000009192">
    <property type="component" value="Unassembled WGS sequence"/>
</dbReference>
<dbReference type="Pfam" id="PF00151">
    <property type="entry name" value="Lipase"/>
    <property type="match status" value="1"/>
</dbReference>
<dbReference type="PhylomeDB" id="B4KX57"/>
<dbReference type="PANTHER" id="PTHR11610:SF173">
    <property type="entry name" value="LIPASE DOMAIN-CONTAINING PROTEIN-RELATED"/>
    <property type="match status" value="1"/>
</dbReference>
<evidence type="ECO:0000313" key="8">
    <source>
        <dbReference type="Proteomes" id="UP000009192"/>
    </source>
</evidence>
<feature type="signal peptide" evidence="5">
    <location>
        <begin position="1"/>
        <end position="18"/>
    </location>
</feature>
<evidence type="ECO:0000256" key="4">
    <source>
        <dbReference type="RuleBase" id="RU004262"/>
    </source>
</evidence>
<evidence type="ECO:0000313" key="7">
    <source>
        <dbReference type="EMBL" id="EDW19700.1"/>
    </source>
</evidence>
<evidence type="ECO:0000256" key="5">
    <source>
        <dbReference type="SAM" id="SignalP"/>
    </source>
</evidence>
<dbReference type="eggNOG" id="ENOG502RYX8">
    <property type="taxonomic scope" value="Eukaryota"/>
</dbReference>
<dbReference type="SUPFAM" id="SSF53474">
    <property type="entry name" value="alpha/beta-Hydrolases"/>
    <property type="match status" value="1"/>
</dbReference>
<keyword evidence="7" id="KW-0378">Hydrolase</keyword>
<dbReference type="OrthoDB" id="199913at2759"/>
<keyword evidence="3" id="KW-0964">Secreted</keyword>
<evidence type="ECO:0000256" key="3">
    <source>
        <dbReference type="ARBA" id="ARBA00022525"/>
    </source>
</evidence>
<dbReference type="InterPro" id="IPR029058">
    <property type="entry name" value="AB_hydrolase_fold"/>
</dbReference>
<comment type="similarity">
    <text evidence="2 4">Belongs to the AB hydrolase superfamily. Lipase family.</text>
</comment>
<gene>
    <name evidence="7" type="primary">Dmoj\GI11372</name>
    <name evidence="7" type="ORF">Dmoj_GI11372</name>
</gene>
<dbReference type="HOGENOM" id="CLU_027171_2_0_1"/>
<dbReference type="Gene3D" id="3.40.50.1820">
    <property type="entry name" value="alpha/beta hydrolase"/>
    <property type="match status" value="1"/>
</dbReference>
<keyword evidence="8" id="KW-1185">Reference proteome</keyword>
<dbReference type="FunCoup" id="B4KX57">
    <property type="interactions" value="46"/>
</dbReference>
<feature type="chain" id="PRO_5002814685" description="Lipase domain-containing protein" evidence="5">
    <location>
        <begin position="19"/>
        <end position="289"/>
    </location>
</feature>
<dbReference type="InterPro" id="IPR000734">
    <property type="entry name" value="TAG_lipase"/>
</dbReference>